<reference evidence="3" key="2">
    <citation type="journal article" date="2023" name="IMA Fungus">
        <title>Comparative genomic study of the Penicillium genus elucidates a diverse pangenome and 15 lateral gene transfer events.</title>
        <authorList>
            <person name="Petersen C."/>
            <person name="Sorensen T."/>
            <person name="Nielsen M.R."/>
            <person name="Sondergaard T.E."/>
            <person name="Sorensen J.L."/>
            <person name="Fitzpatrick D.A."/>
            <person name="Frisvad J.C."/>
            <person name="Nielsen K.L."/>
        </authorList>
    </citation>
    <scope>NUCLEOTIDE SEQUENCE</scope>
    <source>
        <strain evidence="3">IBT 19713</strain>
    </source>
</reference>
<gene>
    <name evidence="3" type="ORF">N7468_002577</name>
</gene>
<dbReference type="OrthoDB" id="441812at2759"/>
<dbReference type="GO" id="GO:0016279">
    <property type="term" value="F:protein-lysine N-methyltransferase activity"/>
    <property type="evidence" value="ECO:0007669"/>
    <property type="project" value="TreeGrafter"/>
</dbReference>
<feature type="coiled-coil region" evidence="1">
    <location>
        <begin position="206"/>
        <end position="236"/>
    </location>
</feature>
<dbReference type="CDD" id="cd10527">
    <property type="entry name" value="SET_LSMT"/>
    <property type="match status" value="1"/>
</dbReference>
<evidence type="ECO:0000313" key="4">
    <source>
        <dbReference type="Proteomes" id="UP001150941"/>
    </source>
</evidence>
<keyword evidence="4" id="KW-1185">Reference proteome</keyword>
<dbReference type="PANTHER" id="PTHR13271:SF76">
    <property type="entry name" value="SET DOMAIN-CONTAINING PROTEIN 8"/>
    <property type="match status" value="1"/>
</dbReference>
<reference evidence="3" key="1">
    <citation type="submission" date="2022-11" db="EMBL/GenBank/DDBJ databases">
        <authorList>
            <person name="Petersen C."/>
        </authorList>
    </citation>
    <scope>NUCLEOTIDE SEQUENCE</scope>
    <source>
        <strain evidence="3">IBT 19713</strain>
    </source>
</reference>
<dbReference type="EMBL" id="JAPQKS010000002">
    <property type="protein sequence ID" value="KAJ5247594.1"/>
    <property type="molecule type" value="Genomic_DNA"/>
</dbReference>
<protein>
    <recommendedName>
        <fullName evidence="2">SET domain-containing protein</fullName>
    </recommendedName>
</protein>
<evidence type="ECO:0000313" key="3">
    <source>
        <dbReference type="EMBL" id="KAJ5247594.1"/>
    </source>
</evidence>
<dbReference type="Pfam" id="PF00856">
    <property type="entry name" value="SET"/>
    <property type="match status" value="1"/>
</dbReference>
<dbReference type="AlphaFoldDB" id="A0A9W9PIR7"/>
<organism evidence="3 4">
    <name type="scientific">Penicillium chermesinum</name>
    <dbReference type="NCBI Taxonomy" id="63820"/>
    <lineage>
        <taxon>Eukaryota</taxon>
        <taxon>Fungi</taxon>
        <taxon>Dikarya</taxon>
        <taxon>Ascomycota</taxon>
        <taxon>Pezizomycotina</taxon>
        <taxon>Eurotiomycetes</taxon>
        <taxon>Eurotiomycetidae</taxon>
        <taxon>Eurotiales</taxon>
        <taxon>Aspergillaceae</taxon>
        <taxon>Penicillium</taxon>
    </lineage>
</organism>
<evidence type="ECO:0000256" key="1">
    <source>
        <dbReference type="SAM" id="Coils"/>
    </source>
</evidence>
<comment type="caution">
    <text evidence="3">The sequence shown here is derived from an EMBL/GenBank/DDBJ whole genome shotgun (WGS) entry which is preliminary data.</text>
</comment>
<feature type="domain" description="SET" evidence="2">
    <location>
        <begin position="1"/>
        <end position="79"/>
    </location>
</feature>
<proteinExistence type="predicted"/>
<dbReference type="GeneID" id="83199177"/>
<dbReference type="RefSeq" id="XP_058335015.1">
    <property type="nucleotide sequence ID" value="XM_058471874.1"/>
</dbReference>
<evidence type="ECO:0000259" key="2">
    <source>
        <dbReference type="PROSITE" id="PS50280"/>
    </source>
</evidence>
<name>A0A9W9PIR7_9EURO</name>
<dbReference type="PANTHER" id="PTHR13271">
    <property type="entry name" value="UNCHARACTERIZED PUTATIVE METHYLTRANSFERASE"/>
    <property type="match status" value="1"/>
</dbReference>
<dbReference type="SUPFAM" id="SSF82199">
    <property type="entry name" value="SET domain"/>
    <property type="match status" value="1"/>
</dbReference>
<dbReference type="PROSITE" id="PS50280">
    <property type="entry name" value="SET"/>
    <property type="match status" value="1"/>
</dbReference>
<sequence length="294" mass="33072">MLRMAYFDDWKYVDAAYRSRMLEIPNAGHAMVPCIDMVNHATEPAVNSRYDADSEGNVILQLRSGRSLKAGEEVTISYGEEKPASEMVFSYGFLDSSTQEAREVLLNIEFPDDDPLGIAKKMICKDTPGLKVSVFNNSGASRSTTWESPLIWWSSVNEEDGLHIGVVQTVDGQRELEATWKGEKIRSPTYLYELIAEDAMADIFRLRALVLVLQRLEEQLALLHQTEQVLSSMQEDKTLVDSMFSPDTYELTSRLRNLEATLLQSAIEDLVQQRDDVMNSEAVAAYLADQSNEA</sequence>
<dbReference type="GO" id="GO:0005634">
    <property type="term" value="C:nucleus"/>
    <property type="evidence" value="ECO:0007669"/>
    <property type="project" value="TreeGrafter"/>
</dbReference>
<accession>A0A9W9PIR7</accession>
<dbReference type="InterPro" id="IPR001214">
    <property type="entry name" value="SET_dom"/>
</dbReference>
<dbReference type="Gene3D" id="3.90.1410.10">
    <property type="entry name" value="set domain protein methyltransferase, domain 1"/>
    <property type="match status" value="1"/>
</dbReference>
<dbReference type="InterPro" id="IPR050600">
    <property type="entry name" value="SETD3_SETD6_MTase"/>
</dbReference>
<keyword evidence="1" id="KW-0175">Coiled coil</keyword>
<dbReference type="InterPro" id="IPR046341">
    <property type="entry name" value="SET_dom_sf"/>
</dbReference>
<dbReference type="Proteomes" id="UP001150941">
    <property type="component" value="Unassembled WGS sequence"/>
</dbReference>